<reference evidence="1" key="1">
    <citation type="submission" date="2021-06" db="EMBL/GenBank/DDBJ databases">
        <authorList>
            <person name="Hodson N. C."/>
            <person name="Mongue J. A."/>
            <person name="Jaron S. K."/>
        </authorList>
    </citation>
    <scope>NUCLEOTIDE SEQUENCE</scope>
</reference>
<comment type="caution">
    <text evidence="1">The sequence shown here is derived from an EMBL/GenBank/DDBJ whole genome shotgun (WGS) entry which is preliminary data.</text>
</comment>
<evidence type="ECO:0000313" key="2">
    <source>
        <dbReference type="Proteomes" id="UP000708208"/>
    </source>
</evidence>
<dbReference type="AlphaFoldDB" id="A0A8J2JZM3"/>
<sequence>MTGSSFLNGFCRIERRQSVRAQILLNFIKVLAVRVRNSYCCADLVINTRSLRNEFQDFGQALYGEIHDCKEDGSYCMKNIECCSEYCTDLTCGPCKETGSWCLFDSDCCSGICTYLTCRGCKTEWVACLTDEECCSNR</sequence>
<keyword evidence="2" id="KW-1185">Reference proteome</keyword>
<feature type="non-terminal residue" evidence="1">
    <location>
        <position position="1"/>
    </location>
</feature>
<dbReference type="OrthoDB" id="7211176at2759"/>
<protein>
    <submittedName>
        <fullName evidence="1">Uncharacterized protein</fullName>
    </submittedName>
</protein>
<dbReference type="EMBL" id="CAJVCH010178975">
    <property type="protein sequence ID" value="CAG7729477.1"/>
    <property type="molecule type" value="Genomic_DNA"/>
</dbReference>
<gene>
    <name evidence="1" type="ORF">AFUS01_LOCUS18188</name>
</gene>
<proteinExistence type="predicted"/>
<evidence type="ECO:0000313" key="1">
    <source>
        <dbReference type="EMBL" id="CAG7729477.1"/>
    </source>
</evidence>
<dbReference type="Proteomes" id="UP000708208">
    <property type="component" value="Unassembled WGS sequence"/>
</dbReference>
<organism evidence="1 2">
    <name type="scientific">Allacma fusca</name>
    <dbReference type="NCBI Taxonomy" id="39272"/>
    <lineage>
        <taxon>Eukaryota</taxon>
        <taxon>Metazoa</taxon>
        <taxon>Ecdysozoa</taxon>
        <taxon>Arthropoda</taxon>
        <taxon>Hexapoda</taxon>
        <taxon>Collembola</taxon>
        <taxon>Symphypleona</taxon>
        <taxon>Sminthuridae</taxon>
        <taxon>Allacma</taxon>
    </lineage>
</organism>
<accession>A0A8J2JZM3</accession>
<name>A0A8J2JZM3_9HEXA</name>